<feature type="signal peptide" evidence="1">
    <location>
        <begin position="1"/>
        <end position="20"/>
    </location>
</feature>
<accession>I5B3D9</accession>
<organism evidence="2 3">
    <name type="scientific">Desulfobacter postgatei 2ac9</name>
    <dbReference type="NCBI Taxonomy" id="879212"/>
    <lineage>
        <taxon>Bacteria</taxon>
        <taxon>Pseudomonadati</taxon>
        <taxon>Thermodesulfobacteriota</taxon>
        <taxon>Desulfobacteria</taxon>
        <taxon>Desulfobacterales</taxon>
        <taxon>Desulfobacteraceae</taxon>
        <taxon>Desulfobacter</taxon>
    </lineage>
</organism>
<evidence type="ECO:0000313" key="3">
    <source>
        <dbReference type="Proteomes" id="UP000005778"/>
    </source>
</evidence>
<dbReference type="Proteomes" id="UP000005778">
    <property type="component" value="Chromosome"/>
</dbReference>
<evidence type="ECO:0000256" key="1">
    <source>
        <dbReference type="SAM" id="SignalP"/>
    </source>
</evidence>
<dbReference type="OrthoDB" id="9970316at2"/>
<keyword evidence="1" id="KW-0732">Signal</keyword>
<protein>
    <submittedName>
        <fullName evidence="2">Uncharacterized protein</fullName>
    </submittedName>
</protein>
<name>I5B3D9_9BACT</name>
<feature type="chain" id="PRO_5003699680" evidence="1">
    <location>
        <begin position="21"/>
        <end position="92"/>
    </location>
</feature>
<reference evidence="2 3" key="1">
    <citation type="submission" date="2011-09" db="EMBL/GenBank/DDBJ databases">
        <authorList>
            <consortium name="US DOE Joint Genome Institute (JGI-PGF)"/>
            <person name="Lucas S."/>
            <person name="Han J."/>
            <person name="Lapidus A."/>
            <person name="Cheng J.-F."/>
            <person name="Goodwin L."/>
            <person name="Pitluck S."/>
            <person name="Peters L."/>
            <person name="Land M.L."/>
            <person name="Hauser L."/>
            <person name="Orellana R."/>
            <person name="Lovley D."/>
            <person name="Woyke T.J."/>
        </authorList>
    </citation>
    <scope>NUCLEOTIDE SEQUENCE [LARGE SCALE GENOMIC DNA]</scope>
    <source>
        <strain evidence="2 3">2ac9</strain>
    </source>
</reference>
<sequence length="92" mass="9996">MRFKILIFCLVLFTATSVFASTKFLDAHKANSSDVARAEKFLRDLPKPCSGSYAYASDDGTVNIRVICIGSTKSESMDGLITIKNGVVSQVK</sequence>
<evidence type="ECO:0000313" key="2">
    <source>
        <dbReference type="EMBL" id="EIM64002.1"/>
    </source>
</evidence>
<dbReference type="HOGENOM" id="CLU_2408500_0_0_7"/>
<dbReference type="AlphaFoldDB" id="I5B3D9"/>
<keyword evidence="3" id="KW-1185">Reference proteome</keyword>
<dbReference type="RefSeq" id="WP_004073387.1">
    <property type="nucleotide sequence ID" value="NZ_CM001488.1"/>
</dbReference>
<dbReference type="eggNOG" id="ENOG502ZJY9">
    <property type="taxonomic scope" value="Bacteria"/>
</dbReference>
<reference evidence="2 3" key="2">
    <citation type="submission" date="2012-02" db="EMBL/GenBank/DDBJ databases">
        <title>Improved High-Quality Draft sequence of Desulfobacter postgatei 2ac9.</title>
        <authorList>
            <consortium name="US DOE Joint Genome Institute"/>
            <person name="Lucas S."/>
            <person name="Han J."/>
            <person name="Lapidus A."/>
            <person name="Cheng J.-F."/>
            <person name="Goodwin L."/>
            <person name="Pitluck S."/>
            <person name="Peters L."/>
            <person name="Ovchinnikova G."/>
            <person name="Held B."/>
            <person name="Detter J.C."/>
            <person name="Han C."/>
            <person name="Tapia R."/>
            <person name="Land M."/>
            <person name="Hauser L."/>
            <person name="Kyrpides N."/>
            <person name="Ivanova N."/>
            <person name="Pagani I."/>
            <person name="Orellana R."/>
            <person name="Lovley D."/>
            <person name="Woyke T."/>
        </authorList>
    </citation>
    <scope>NUCLEOTIDE SEQUENCE [LARGE SCALE GENOMIC DNA]</scope>
    <source>
        <strain evidence="2 3">2ac9</strain>
    </source>
</reference>
<gene>
    <name evidence="2" type="ORF">DespoDRAFT_02113</name>
</gene>
<proteinExistence type="predicted"/>
<dbReference type="EMBL" id="CM001488">
    <property type="protein sequence ID" value="EIM64002.1"/>
    <property type="molecule type" value="Genomic_DNA"/>
</dbReference>